<evidence type="ECO:0000313" key="3">
    <source>
        <dbReference type="Proteomes" id="UP000646827"/>
    </source>
</evidence>
<dbReference type="AlphaFoldDB" id="A0A8H7VDK9"/>
<organism evidence="2 3">
    <name type="scientific">Circinella minor</name>
    <dbReference type="NCBI Taxonomy" id="1195481"/>
    <lineage>
        <taxon>Eukaryota</taxon>
        <taxon>Fungi</taxon>
        <taxon>Fungi incertae sedis</taxon>
        <taxon>Mucoromycota</taxon>
        <taxon>Mucoromycotina</taxon>
        <taxon>Mucoromycetes</taxon>
        <taxon>Mucorales</taxon>
        <taxon>Lichtheimiaceae</taxon>
        <taxon>Circinella</taxon>
    </lineage>
</organism>
<proteinExistence type="predicted"/>
<evidence type="ECO:0000313" key="2">
    <source>
        <dbReference type="EMBL" id="KAG2216515.1"/>
    </source>
</evidence>
<name>A0A8H7VDK9_9FUNG</name>
<evidence type="ECO:0000256" key="1">
    <source>
        <dbReference type="SAM" id="MobiDB-lite"/>
    </source>
</evidence>
<sequence length="281" mass="32559">MFTQSRYSLRKRMNKNASSQVNMDTNVGIEFESTIQNDQSKVHIKLEESEELFSATSYQFENLSIPIKKEQGDESTFMNTIQGTPECLVENEFSEETSLERNKTYSDLQDDNSSHSSNVRIRTRKRRPVVIPASLDDSLPYNQFESDSEPDEELFQVSNYDFIRNNNNQDDNTLLSASIDYDSSNMNESEFEDSDTTDDTLVVKESYRVKNIVGVRTRSQTKKHQLLMNRDNVDTEERKKFSEQDENIQRNIPSKRKQYDSALDDGKQSIDNNIPIVCSNF</sequence>
<comment type="caution">
    <text evidence="2">The sequence shown here is derived from an EMBL/GenBank/DDBJ whole genome shotgun (WGS) entry which is preliminary data.</text>
</comment>
<dbReference type="Proteomes" id="UP000646827">
    <property type="component" value="Unassembled WGS sequence"/>
</dbReference>
<dbReference type="OrthoDB" id="10429240at2759"/>
<feature type="region of interest" description="Disordered" evidence="1">
    <location>
        <begin position="98"/>
        <end position="121"/>
    </location>
</feature>
<gene>
    <name evidence="2" type="ORF">INT45_004421</name>
</gene>
<keyword evidence="3" id="KW-1185">Reference proteome</keyword>
<feature type="compositionally biased region" description="Basic and acidic residues" evidence="1">
    <location>
        <begin position="231"/>
        <end position="243"/>
    </location>
</feature>
<dbReference type="EMBL" id="JAEPRB010000394">
    <property type="protein sequence ID" value="KAG2216515.1"/>
    <property type="molecule type" value="Genomic_DNA"/>
</dbReference>
<accession>A0A8H7VDK9</accession>
<feature type="region of interest" description="Disordered" evidence="1">
    <location>
        <begin position="220"/>
        <end position="269"/>
    </location>
</feature>
<reference evidence="2 3" key="1">
    <citation type="submission" date="2020-12" db="EMBL/GenBank/DDBJ databases">
        <title>Metabolic potential, ecology and presence of endohyphal bacteria is reflected in genomic diversity of Mucoromycotina.</title>
        <authorList>
            <person name="Muszewska A."/>
            <person name="Okrasinska A."/>
            <person name="Steczkiewicz K."/>
            <person name="Drgas O."/>
            <person name="Orlowska M."/>
            <person name="Perlinska-Lenart U."/>
            <person name="Aleksandrzak-Piekarczyk T."/>
            <person name="Szatraj K."/>
            <person name="Zielenkiewicz U."/>
            <person name="Pilsyk S."/>
            <person name="Malc E."/>
            <person name="Mieczkowski P."/>
            <person name="Kruszewska J.S."/>
            <person name="Biernat P."/>
            <person name="Pawlowska J."/>
        </authorList>
    </citation>
    <scope>NUCLEOTIDE SEQUENCE [LARGE SCALE GENOMIC DNA]</scope>
    <source>
        <strain evidence="2 3">CBS 142.35</strain>
    </source>
</reference>
<protein>
    <submittedName>
        <fullName evidence="2">Uncharacterized protein</fullName>
    </submittedName>
</protein>